<evidence type="ECO:0000256" key="1">
    <source>
        <dbReference type="ARBA" id="ARBA00004651"/>
    </source>
</evidence>
<protein>
    <submittedName>
        <fullName evidence="10">LTA synthase family protein</fullName>
    </submittedName>
</protein>
<comment type="pathway">
    <text evidence="2">Cell wall biogenesis; lipoteichoic acid biosynthesis.</text>
</comment>
<feature type="transmembrane region" description="Helical" evidence="8">
    <location>
        <begin position="72"/>
        <end position="89"/>
    </location>
</feature>
<evidence type="ECO:0000256" key="2">
    <source>
        <dbReference type="ARBA" id="ARBA00004936"/>
    </source>
</evidence>
<dbReference type="Proteomes" id="UP001491552">
    <property type="component" value="Unassembled WGS sequence"/>
</dbReference>
<dbReference type="InterPro" id="IPR017850">
    <property type="entry name" value="Alkaline_phosphatase_core_sf"/>
</dbReference>
<keyword evidence="4 8" id="KW-0812">Transmembrane</keyword>
<feature type="region of interest" description="Disordered" evidence="7">
    <location>
        <begin position="1"/>
        <end position="20"/>
    </location>
</feature>
<keyword evidence="5 8" id="KW-1133">Transmembrane helix</keyword>
<organism evidence="10 11">
    <name type="scientific">Faecousia intestinalis</name>
    <dbReference type="NCBI Taxonomy" id="3133167"/>
    <lineage>
        <taxon>Bacteria</taxon>
        <taxon>Bacillati</taxon>
        <taxon>Bacillota</taxon>
        <taxon>Clostridia</taxon>
        <taxon>Eubacteriales</taxon>
        <taxon>Oscillospiraceae</taxon>
        <taxon>Faecousia</taxon>
    </lineage>
</organism>
<dbReference type="RefSeq" id="WP_349134652.1">
    <property type="nucleotide sequence ID" value="NZ_JBBMFF010000087.1"/>
</dbReference>
<comment type="caution">
    <text evidence="10">The sequence shown here is derived from an EMBL/GenBank/DDBJ whole genome shotgun (WGS) entry which is preliminary data.</text>
</comment>
<keyword evidence="3" id="KW-1003">Cell membrane</keyword>
<evidence type="ECO:0000256" key="3">
    <source>
        <dbReference type="ARBA" id="ARBA00022475"/>
    </source>
</evidence>
<evidence type="ECO:0000259" key="9">
    <source>
        <dbReference type="Pfam" id="PF00884"/>
    </source>
</evidence>
<evidence type="ECO:0000313" key="10">
    <source>
        <dbReference type="EMBL" id="MEQ2509943.1"/>
    </source>
</evidence>
<dbReference type="Pfam" id="PF00884">
    <property type="entry name" value="Sulfatase"/>
    <property type="match status" value="1"/>
</dbReference>
<dbReference type="EMBL" id="JBBMFF010000087">
    <property type="protein sequence ID" value="MEQ2509943.1"/>
    <property type="molecule type" value="Genomic_DNA"/>
</dbReference>
<accession>A0ABV1G3U0</accession>
<dbReference type="InterPro" id="IPR050448">
    <property type="entry name" value="OpgB/LTA_synthase_biosynth"/>
</dbReference>
<dbReference type="PANTHER" id="PTHR47371">
    <property type="entry name" value="LIPOTEICHOIC ACID SYNTHASE"/>
    <property type="match status" value="1"/>
</dbReference>
<comment type="subcellular location">
    <subcellularLocation>
        <location evidence="1">Cell membrane</location>
        <topology evidence="1">Multi-pass membrane protein</topology>
    </subcellularLocation>
</comment>
<gene>
    <name evidence="10" type="ORF">WMO66_01545</name>
</gene>
<proteinExistence type="predicted"/>
<feature type="domain" description="Sulfatase N-terminal" evidence="9">
    <location>
        <begin position="272"/>
        <end position="545"/>
    </location>
</feature>
<reference evidence="10 11" key="1">
    <citation type="submission" date="2024-03" db="EMBL/GenBank/DDBJ databases">
        <title>Human intestinal bacterial collection.</title>
        <authorList>
            <person name="Pauvert C."/>
            <person name="Hitch T.C.A."/>
            <person name="Clavel T."/>
        </authorList>
    </citation>
    <scope>NUCLEOTIDE SEQUENCE [LARGE SCALE GENOMIC DNA]</scope>
    <source>
        <strain evidence="10 11">CLA-AA-H192</strain>
    </source>
</reference>
<evidence type="ECO:0000256" key="5">
    <source>
        <dbReference type="ARBA" id="ARBA00022989"/>
    </source>
</evidence>
<feature type="transmembrane region" description="Helical" evidence="8">
    <location>
        <begin position="30"/>
        <end position="52"/>
    </location>
</feature>
<feature type="transmembrane region" description="Helical" evidence="8">
    <location>
        <begin position="96"/>
        <end position="114"/>
    </location>
</feature>
<sequence length="645" mass="72595">MPKSSHSDMSASEKRSLRERLRPKERKPAVRWLLTVLLLAAAVLGLHMLLQMIGTLDFSRGRFSSYLHVPKIYLLNLLPVALLVAFTYFATNRAWLGFLIPSVLLFVMDFVNYFKVTLRGDPFVAEDFLTIGEGAGIIGQYTLHFPAMFFVGIALIAAGTIVLHRWARGRMPKKRWWLRVLALVLIVLLGFGAWELWYGNTDLYDSMMEANTSLFNVWKDAENYASKGFVYSFLNSLAEAMPQKPDGYSARKAEDLLSAYPEADIPEGQRVNVIATMLESFSDLSVFGTVSDRFVQDPYADFHALQAESYTGTLISDTIGGGTINAERAFLTGYSYPQPRYRRDTESFVRYFLEQGYETEGSHPGYAWFYSREKINERLGFETYHFLDGYYENLLTDENSLDGHPNDETFFAERAESWEVRDPSKPCFSFSVSYQGHSPYADDTLVWGETYIPHEGISDAAYYTVNNYLGSVASTGKQLAAYVDSFRDDPEPVVLVFFGDHKPTLGAGNSFYEELGVNVQEGTAEGFYNLYTTPYLIWTNDAAKAVLGRSDIGTGPTISPCYLMSVLFDCCGWEGPSWMQLQRQTRAVLPVMQSRGMYLVAQGSAPTASQGIALLTYTLSGDALQAKQNYAIAEYYVRRIRPTQS</sequence>
<evidence type="ECO:0000256" key="7">
    <source>
        <dbReference type="SAM" id="MobiDB-lite"/>
    </source>
</evidence>
<evidence type="ECO:0000256" key="6">
    <source>
        <dbReference type="ARBA" id="ARBA00023136"/>
    </source>
</evidence>
<feature type="transmembrane region" description="Helical" evidence="8">
    <location>
        <begin position="176"/>
        <end position="197"/>
    </location>
</feature>
<evidence type="ECO:0000313" key="11">
    <source>
        <dbReference type="Proteomes" id="UP001491552"/>
    </source>
</evidence>
<feature type="transmembrane region" description="Helical" evidence="8">
    <location>
        <begin position="143"/>
        <end position="164"/>
    </location>
</feature>
<keyword evidence="6 8" id="KW-0472">Membrane</keyword>
<dbReference type="PANTHER" id="PTHR47371:SF3">
    <property type="entry name" value="PHOSPHOGLYCEROL TRANSFERASE I"/>
    <property type="match status" value="1"/>
</dbReference>
<dbReference type="InterPro" id="IPR000917">
    <property type="entry name" value="Sulfatase_N"/>
</dbReference>
<evidence type="ECO:0000256" key="8">
    <source>
        <dbReference type="SAM" id="Phobius"/>
    </source>
</evidence>
<dbReference type="CDD" id="cd16015">
    <property type="entry name" value="LTA_synthase"/>
    <property type="match status" value="1"/>
</dbReference>
<feature type="compositionally biased region" description="Basic and acidic residues" evidence="7">
    <location>
        <begin position="11"/>
        <end position="20"/>
    </location>
</feature>
<evidence type="ECO:0000256" key="4">
    <source>
        <dbReference type="ARBA" id="ARBA00022692"/>
    </source>
</evidence>
<dbReference type="Gene3D" id="3.40.720.10">
    <property type="entry name" value="Alkaline Phosphatase, subunit A"/>
    <property type="match status" value="1"/>
</dbReference>
<name>A0ABV1G3U0_9FIRM</name>
<dbReference type="SUPFAM" id="SSF53649">
    <property type="entry name" value="Alkaline phosphatase-like"/>
    <property type="match status" value="1"/>
</dbReference>
<keyword evidence="11" id="KW-1185">Reference proteome</keyword>